<protein>
    <submittedName>
        <fullName evidence="1">Uncharacterized protein</fullName>
    </submittedName>
</protein>
<accession>A0A6G1E2L4</accession>
<comment type="caution">
    <text evidence="1">The sequence shown here is derived from an EMBL/GenBank/DDBJ whole genome shotgun (WGS) entry which is preliminary data.</text>
</comment>
<proteinExistence type="predicted"/>
<dbReference type="AlphaFoldDB" id="A0A6G1E2L4"/>
<dbReference type="EMBL" id="SPHZ02000005">
    <property type="protein sequence ID" value="KAF0919335.1"/>
    <property type="molecule type" value="Genomic_DNA"/>
</dbReference>
<keyword evidence="2" id="KW-1185">Reference proteome</keyword>
<evidence type="ECO:0000313" key="2">
    <source>
        <dbReference type="Proteomes" id="UP000479710"/>
    </source>
</evidence>
<sequence>MSPAAPSHELAGSSAHGLNLLLRLPVASRLLQRSRALSSSPIAKHCIVFLREALQGPCAHHSSTRF</sequence>
<reference evidence="1 2" key="1">
    <citation type="submission" date="2019-11" db="EMBL/GenBank/DDBJ databases">
        <title>Whole genome sequence of Oryza granulata.</title>
        <authorList>
            <person name="Li W."/>
        </authorList>
    </citation>
    <scope>NUCLEOTIDE SEQUENCE [LARGE SCALE GENOMIC DNA]</scope>
    <source>
        <strain evidence="2">cv. Menghai</strain>
        <tissue evidence="1">Leaf</tissue>
    </source>
</reference>
<organism evidence="1 2">
    <name type="scientific">Oryza meyeriana var. granulata</name>
    <dbReference type="NCBI Taxonomy" id="110450"/>
    <lineage>
        <taxon>Eukaryota</taxon>
        <taxon>Viridiplantae</taxon>
        <taxon>Streptophyta</taxon>
        <taxon>Embryophyta</taxon>
        <taxon>Tracheophyta</taxon>
        <taxon>Spermatophyta</taxon>
        <taxon>Magnoliopsida</taxon>
        <taxon>Liliopsida</taxon>
        <taxon>Poales</taxon>
        <taxon>Poaceae</taxon>
        <taxon>BOP clade</taxon>
        <taxon>Oryzoideae</taxon>
        <taxon>Oryzeae</taxon>
        <taxon>Oryzinae</taxon>
        <taxon>Oryza</taxon>
        <taxon>Oryza meyeriana</taxon>
    </lineage>
</organism>
<name>A0A6G1E2L4_9ORYZ</name>
<evidence type="ECO:0000313" key="1">
    <source>
        <dbReference type="EMBL" id="KAF0919335.1"/>
    </source>
</evidence>
<dbReference type="Proteomes" id="UP000479710">
    <property type="component" value="Unassembled WGS sequence"/>
</dbReference>
<gene>
    <name evidence="1" type="ORF">E2562_029195</name>
</gene>